<evidence type="ECO:0000256" key="5">
    <source>
        <dbReference type="SAM" id="MobiDB-lite"/>
    </source>
</evidence>
<feature type="region of interest" description="Disordered" evidence="5">
    <location>
        <begin position="377"/>
        <end position="398"/>
    </location>
</feature>
<dbReference type="SUPFAM" id="SSF51905">
    <property type="entry name" value="FAD/NAD(P)-binding domain"/>
    <property type="match status" value="1"/>
</dbReference>
<feature type="domain" description="FAD dependent oxidoreductase" evidence="6">
    <location>
        <begin position="7"/>
        <end position="374"/>
    </location>
</feature>
<dbReference type="Gene3D" id="3.50.50.60">
    <property type="entry name" value="FAD/NAD(P)-binding domain"/>
    <property type="match status" value="1"/>
</dbReference>
<evidence type="ECO:0000313" key="8">
    <source>
        <dbReference type="Proteomes" id="UP001214441"/>
    </source>
</evidence>
<accession>A0ABT7A9G4</accession>
<dbReference type="PANTHER" id="PTHR13847:SF286">
    <property type="entry name" value="D-AMINO ACID DEHYDROGENASE"/>
    <property type="match status" value="1"/>
</dbReference>
<dbReference type="EMBL" id="JANCPR020000063">
    <property type="protein sequence ID" value="MDJ1137682.1"/>
    <property type="molecule type" value="Genomic_DNA"/>
</dbReference>
<evidence type="ECO:0000256" key="3">
    <source>
        <dbReference type="ARBA" id="ARBA00022630"/>
    </source>
</evidence>
<dbReference type="Gene3D" id="3.30.9.10">
    <property type="entry name" value="D-Amino Acid Oxidase, subunit A, domain 2"/>
    <property type="match status" value="1"/>
</dbReference>
<proteinExistence type="inferred from homology"/>
<sequence>MRAKRVDTVVVGGGIVGLAHALAAARGGDRVVLFERDDFAAGASIRNFGMIWAVGQQRGAVYERALRSREVWLEIAAMTGMWAAETGSLHLAHHEDEVAVLEEFLTASAPARERGARMVTAAEAAARGPAVREEGLLGALWSPTEVNVDPRAAIPAVAAHLAGEYGVEVRFGETVRGIDMPSVSTTAGEWRADRVYVCSGNDFATLYPDVFATSGLLRCKLQMMRTRVQPGGWQLGPMLCGGLTLLHYAAFEGLAAQAALRARLDTQLPYEREHGVHVLLSQTADGRLTIGDSHAYAGTHDPFQDEGINEAVLRYLRTFAKVPEPVVTERWEGHYPSLRDGRTELVVSPEPGVTVVNGVGGAGMTLSFGLAEEVVGHGAPAPTPTSANTPVPAGPRPG</sequence>
<comment type="caution">
    <text evidence="7">The sequence shown here is derived from an EMBL/GenBank/DDBJ whole genome shotgun (WGS) entry which is preliminary data.</text>
</comment>
<organism evidence="7 8">
    <name type="scientific">Streptomyces iconiensis</name>
    <dbReference type="NCBI Taxonomy" id="1384038"/>
    <lineage>
        <taxon>Bacteria</taxon>
        <taxon>Bacillati</taxon>
        <taxon>Actinomycetota</taxon>
        <taxon>Actinomycetes</taxon>
        <taxon>Kitasatosporales</taxon>
        <taxon>Streptomycetaceae</taxon>
        <taxon>Streptomyces</taxon>
    </lineage>
</organism>
<evidence type="ECO:0000259" key="6">
    <source>
        <dbReference type="Pfam" id="PF01266"/>
    </source>
</evidence>
<dbReference type="InterPro" id="IPR036188">
    <property type="entry name" value="FAD/NAD-bd_sf"/>
</dbReference>
<dbReference type="PANTHER" id="PTHR13847">
    <property type="entry name" value="SARCOSINE DEHYDROGENASE-RELATED"/>
    <property type="match status" value="1"/>
</dbReference>
<gene>
    <name evidence="7" type="ORF">NMN56_038155</name>
</gene>
<evidence type="ECO:0000256" key="4">
    <source>
        <dbReference type="ARBA" id="ARBA00023002"/>
    </source>
</evidence>
<protein>
    <submittedName>
        <fullName evidence="7">TIGR03364 family FAD-dependent oxidoreductase</fullName>
    </submittedName>
</protein>
<name>A0ABT7A9G4_9ACTN</name>
<keyword evidence="8" id="KW-1185">Reference proteome</keyword>
<dbReference type="NCBIfam" id="TIGR03364">
    <property type="entry name" value="HpnW_proposed"/>
    <property type="match status" value="1"/>
</dbReference>
<dbReference type="RefSeq" id="WP_274042635.1">
    <property type="nucleotide sequence ID" value="NZ_JANCPR020000063.1"/>
</dbReference>
<keyword evidence="3" id="KW-0285">Flavoprotein</keyword>
<dbReference type="Pfam" id="PF01266">
    <property type="entry name" value="DAO"/>
    <property type="match status" value="1"/>
</dbReference>
<reference evidence="7 8" key="1">
    <citation type="submission" date="2023-05" db="EMBL/GenBank/DDBJ databases">
        <title>Streptantibioticus silvisoli sp. nov., acidotolerant actinomycetes 1 from pine litter.</title>
        <authorList>
            <person name="Swiecimska M."/>
            <person name="Golinska P."/>
            <person name="Sangal V."/>
            <person name="Wachnowicz B."/>
            <person name="Goodfellow M."/>
        </authorList>
    </citation>
    <scope>NUCLEOTIDE SEQUENCE [LARGE SCALE GENOMIC DNA]</scope>
    <source>
        <strain evidence="7 8">DSM 42109</strain>
    </source>
</reference>
<dbReference type="Proteomes" id="UP001214441">
    <property type="component" value="Unassembled WGS sequence"/>
</dbReference>
<comment type="similarity">
    <text evidence="2">Belongs to the DadA oxidoreductase family.</text>
</comment>
<dbReference type="InterPro" id="IPR017741">
    <property type="entry name" value="FAD-dependent_OxRdtase_HpnW"/>
</dbReference>
<evidence type="ECO:0000256" key="2">
    <source>
        <dbReference type="ARBA" id="ARBA00009410"/>
    </source>
</evidence>
<dbReference type="InterPro" id="IPR006076">
    <property type="entry name" value="FAD-dep_OxRdtase"/>
</dbReference>
<keyword evidence="4" id="KW-0560">Oxidoreductase</keyword>
<evidence type="ECO:0000256" key="1">
    <source>
        <dbReference type="ARBA" id="ARBA00001974"/>
    </source>
</evidence>
<evidence type="ECO:0000313" key="7">
    <source>
        <dbReference type="EMBL" id="MDJ1137682.1"/>
    </source>
</evidence>
<comment type="cofactor">
    <cofactor evidence="1">
        <name>FAD</name>
        <dbReference type="ChEBI" id="CHEBI:57692"/>
    </cofactor>
</comment>